<name>R9IGY5_9BACT</name>
<dbReference type="Proteomes" id="UP000014200">
    <property type="component" value="Unassembled WGS sequence"/>
</dbReference>
<dbReference type="SUPFAM" id="SSF53448">
    <property type="entry name" value="Nucleotide-diphospho-sugar transferases"/>
    <property type="match status" value="1"/>
</dbReference>
<dbReference type="GO" id="GO:0016758">
    <property type="term" value="F:hexosyltransferase activity"/>
    <property type="evidence" value="ECO:0007669"/>
    <property type="project" value="UniProtKB-ARBA"/>
</dbReference>
<protein>
    <recommendedName>
        <fullName evidence="1">Glycosyltransferase 2-like domain-containing protein</fullName>
    </recommendedName>
</protein>
<gene>
    <name evidence="2" type="ORF">C802_01958</name>
</gene>
<dbReference type="InterPro" id="IPR029044">
    <property type="entry name" value="Nucleotide-diphossugar_trans"/>
</dbReference>
<dbReference type="Gene3D" id="3.90.550.10">
    <property type="entry name" value="Spore Coat Polysaccharide Biosynthesis Protein SpsA, Chain A"/>
    <property type="match status" value="1"/>
</dbReference>
<evidence type="ECO:0000313" key="3">
    <source>
        <dbReference type="Proteomes" id="UP000014200"/>
    </source>
</evidence>
<dbReference type="OrthoDB" id="597270at2"/>
<dbReference type="PATRIC" id="fig|1235788.3.peg.2006"/>
<keyword evidence="3" id="KW-1185">Reference proteome</keyword>
<dbReference type="CDD" id="cd00761">
    <property type="entry name" value="Glyco_tranf_GTA_type"/>
    <property type="match status" value="1"/>
</dbReference>
<dbReference type="Pfam" id="PF00535">
    <property type="entry name" value="Glycos_transf_2"/>
    <property type="match status" value="1"/>
</dbReference>
<organism evidence="2 3">
    <name type="scientific">Phocaeicola sartorii</name>
    <dbReference type="NCBI Taxonomy" id="671267"/>
    <lineage>
        <taxon>Bacteria</taxon>
        <taxon>Pseudomonadati</taxon>
        <taxon>Bacteroidota</taxon>
        <taxon>Bacteroidia</taxon>
        <taxon>Bacteroidales</taxon>
        <taxon>Bacteroidaceae</taxon>
        <taxon>Phocaeicola</taxon>
    </lineage>
</organism>
<dbReference type="HOGENOM" id="CLU_025996_19_7_10"/>
<dbReference type="PANTHER" id="PTHR22916:SF3">
    <property type="entry name" value="UDP-GLCNAC:BETAGAL BETA-1,3-N-ACETYLGLUCOSAMINYLTRANSFERASE-LIKE PROTEIN 1"/>
    <property type="match status" value="1"/>
</dbReference>
<comment type="caution">
    <text evidence="2">The sequence shown here is derived from an EMBL/GenBank/DDBJ whole genome shotgun (WGS) entry which is preliminary data.</text>
</comment>
<dbReference type="EMBL" id="ASSP01000011">
    <property type="protein sequence ID" value="EOS12803.1"/>
    <property type="molecule type" value="Genomic_DNA"/>
</dbReference>
<dbReference type="InterPro" id="IPR001173">
    <property type="entry name" value="Glyco_trans_2-like"/>
</dbReference>
<dbReference type="GeneID" id="82152846"/>
<sequence length="280" mass="32092">MLLSLVQTSQNRKFELARFIKSLNDQVGVDNSSIQLIFIDQENNREVLDLLNEKVELTYIPYHLCSLSHARNIGLSYVKGEYIGFPDDDCWYEPDTIKKVIDIFNQKQYKGVCAKGVSEDGISTSTFLNHSTELSIKTFYSAISYTMFFKFESKLRFDENMGIGSSYNIGSGEESDYLLSLMLNFGYKVYFNDTIIVHHPLFITNCKNPSLLKKQFSYARGMGYLYRKHNISGLALAKIFIRPVGGMIVNALKFDLFHVKISYLNIKGRIQGYFFNPLGL</sequence>
<evidence type="ECO:0000313" key="2">
    <source>
        <dbReference type="EMBL" id="EOS12803.1"/>
    </source>
</evidence>
<feature type="domain" description="Glycosyltransferase 2-like" evidence="1">
    <location>
        <begin position="9"/>
        <end position="144"/>
    </location>
</feature>
<accession>R9IGY5</accession>
<evidence type="ECO:0000259" key="1">
    <source>
        <dbReference type="Pfam" id="PF00535"/>
    </source>
</evidence>
<dbReference type="PANTHER" id="PTHR22916">
    <property type="entry name" value="GLYCOSYLTRANSFERASE"/>
    <property type="match status" value="1"/>
</dbReference>
<reference evidence="2 3" key="1">
    <citation type="submission" date="2013-04" db="EMBL/GenBank/DDBJ databases">
        <title>The Genome Sequence of Bacteroides massiliensis dnLKV3.</title>
        <authorList>
            <consortium name="The Broad Institute Genomics Platform"/>
            <consortium name="The Broad Institute Genome Sequencing Center for Infectious Disease"/>
            <person name="Earl A."/>
            <person name="Xavier R."/>
            <person name="Kuhn K."/>
            <person name="Stappenbeck T."/>
            <person name="Walker B."/>
            <person name="Young S."/>
            <person name="Zeng Q."/>
            <person name="Gargeya S."/>
            <person name="Fitzgerald M."/>
            <person name="Haas B."/>
            <person name="Abouelleil A."/>
            <person name="Allen A.W."/>
            <person name="Alvarado L."/>
            <person name="Arachchi H.M."/>
            <person name="Berlin A.M."/>
            <person name="Chapman S.B."/>
            <person name="Gainer-Dewar J."/>
            <person name="Goldberg J."/>
            <person name="Griggs A."/>
            <person name="Gujja S."/>
            <person name="Hansen M."/>
            <person name="Howarth C."/>
            <person name="Imamovic A."/>
            <person name="Ireland A."/>
            <person name="Larimer J."/>
            <person name="McCowan C."/>
            <person name="Murphy C."/>
            <person name="Pearson M."/>
            <person name="Poon T.W."/>
            <person name="Priest M."/>
            <person name="Roberts A."/>
            <person name="Saif S."/>
            <person name="Shea T."/>
            <person name="Sisk P."/>
            <person name="Sykes S."/>
            <person name="Wortman J."/>
            <person name="Nusbaum C."/>
            <person name="Birren B."/>
        </authorList>
    </citation>
    <scope>NUCLEOTIDE SEQUENCE [LARGE SCALE GENOMIC DNA]</scope>
    <source>
        <strain evidence="3">dnLKV3</strain>
    </source>
</reference>
<dbReference type="STRING" id="1235788.C802_01958"/>
<dbReference type="AlphaFoldDB" id="R9IGY5"/>
<dbReference type="RefSeq" id="WP_016276346.1">
    <property type="nucleotide sequence ID" value="NZ_JABVZU010000003.1"/>
</dbReference>
<proteinExistence type="predicted"/>